<evidence type="ECO:0000313" key="1">
    <source>
        <dbReference type="EnsemblPlants" id="LPERR04G16760.2"/>
    </source>
</evidence>
<evidence type="ECO:0000313" key="2">
    <source>
        <dbReference type="Proteomes" id="UP000032180"/>
    </source>
</evidence>
<organism evidence="1 2">
    <name type="scientific">Leersia perrieri</name>
    <dbReference type="NCBI Taxonomy" id="77586"/>
    <lineage>
        <taxon>Eukaryota</taxon>
        <taxon>Viridiplantae</taxon>
        <taxon>Streptophyta</taxon>
        <taxon>Embryophyta</taxon>
        <taxon>Tracheophyta</taxon>
        <taxon>Spermatophyta</taxon>
        <taxon>Magnoliopsida</taxon>
        <taxon>Liliopsida</taxon>
        <taxon>Poales</taxon>
        <taxon>Poaceae</taxon>
        <taxon>BOP clade</taxon>
        <taxon>Oryzoideae</taxon>
        <taxon>Oryzeae</taxon>
        <taxon>Oryzinae</taxon>
        <taxon>Leersia</taxon>
    </lineage>
</organism>
<name>A0A0D9W7U3_9ORYZ</name>
<protein>
    <submittedName>
        <fullName evidence="1">Uncharacterized protein</fullName>
    </submittedName>
</protein>
<sequence length="66" mass="7068">MAGASNGVLGGVNINNSNGRLVSGVARDRCTATDEVNDDGFAGSRSGIFLRQTMALTRFFWELFEP</sequence>
<reference evidence="1 2" key="1">
    <citation type="submission" date="2012-08" db="EMBL/GenBank/DDBJ databases">
        <title>Oryza genome evolution.</title>
        <authorList>
            <person name="Wing R.A."/>
        </authorList>
    </citation>
    <scope>NUCLEOTIDE SEQUENCE</scope>
</reference>
<dbReference type="HOGENOM" id="CLU_2834819_0_0_1"/>
<dbReference type="EnsemblPlants" id="LPERR04G16760.2">
    <property type="protein sequence ID" value="LPERR04G16760.2"/>
    <property type="gene ID" value="LPERR04G16760"/>
</dbReference>
<dbReference type="Gramene" id="LPERR04G16760.2">
    <property type="protein sequence ID" value="LPERR04G16760.2"/>
    <property type="gene ID" value="LPERR04G16760"/>
</dbReference>
<dbReference type="AlphaFoldDB" id="A0A0D9W7U3"/>
<keyword evidence="2" id="KW-1185">Reference proteome</keyword>
<reference evidence="2" key="2">
    <citation type="submission" date="2013-12" db="EMBL/GenBank/DDBJ databases">
        <authorList>
            <person name="Yu Y."/>
            <person name="Lee S."/>
            <person name="de Baynast K."/>
            <person name="Wissotski M."/>
            <person name="Liu L."/>
            <person name="Talag J."/>
            <person name="Goicoechea J."/>
            <person name="Angelova A."/>
            <person name="Jetty R."/>
            <person name="Kudrna D."/>
            <person name="Golser W."/>
            <person name="Rivera L."/>
            <person name="Zhang J."/>
            <person name="Wing R."/>
        </authorList>
    </citation>
    <scope>NUCLEOTIDE SEQUENCE</scope>
</reference>
<accession>A0A0D9W7U3</accession>
<proteinExistence type="predicted"/>
<dbReference type="Proteomes" id="UP000032180">
    <property type="component" value="Chromosome 4"/>
</dbReference>
<reference evidence="1" key="3">
    <citation type="submission" date="2015-04" db="UniProtKB">
        <authorList>
            <consortium name="EnsemblPlants"/>
        </authorList>
    </citation>
    <scope>IDENTIFICATION</scope>
</reference>